<feature type="transmembrane region" description="Helical" evidence="2">
    <location>
        <begin position="115"/>
        <end position="131"/>
    </location>
</feature>
<proteinExistence type="predicted"/>
<feature type="region of interest" description="Disordered" evidence="1">
    <location>
        <begin position="69"/>
        <end position="91"/>
    </location>
</feature>
<protein>
    <submittedName>
        <fullName evidence="3">Uncharacterized protein</fullName>
    </submittedName>
</protein>
<dbReference type="AlphaFoldDB" id="A0A1Y1WZR0"/>
<reference evidence="3 4" key="1">
    <citation type="submission" date="2016-08" db="EMBL/GenBank/DDBJ databases">
        <title>A Parts List for Fungal Cellulosomes Revealed by Comparative Genomics.</title>
        <authorList>
            <consortium name="DOE Joint Genome Institute"/>
            <person name="Haitjema C.H."/>
            <person name="Gilmore S.P."/>
            <person name="Henske J.K."/>
            <person name="Solomon K.V."/>
            <person name="De Groot R."/>
            <person name="Kuo A."/>
            <person name="Mondo S.J."/>
            <person name="Salamov A.A."/>
            <person name="Labutti K."/>
            <person name="Zhao Z."/>
            <person name="Chiniquy J."/>
            <person name="Barry K."/>
            <person name="Brewer H.M."/>
            <person name="Purvine S.O."/>
            <person name="Wright A.T."/>
            <person name="Boxma B."/>
            <person name="Van Alen T."/>
            <person name="Hackstein J.H."/>
            <person name="Baker S.E."/>
            <person name="Grigoriev I.V."/>
            <person name="O'Malley M.A."/>
        </authorList>
    </citation>
    <scope>NUCLEOTIDE SEQUENCE [LARGE SCALE GENOMIC DNA]</scope>
    <source>
        <strain evidence="3 4">S4</strain>
    </source>
</reference>
<evidence type="ECO:0000313" key="4">
    <source>
        <dbReference type="Proteomes" id="UP000193944"/>
    </source>
</evidence>
<keyword evidence="4" id="KW-1185">Reference proteome</keyword>
<comment type="caution">
    <text evidence="3">The sequence shown here is derived from an EMBL/GenBank/DDBJ whole genome shotgun (WGS) entry which is preliminary data.</text>
</comment>
<dbReference type="EMBL" id="MCFG01000195">
    <property type="protein sequence ID" value="ORX78875.1"/>
    <property type="molecule type" value="Genomic_DNA"/>
</dbReference>
<sequence>MTDKYYYNNFDNYDNYGYNYIKTDNVNVNVKSTPLTFGKIALYGVEIVFLIQLLMVILNYSRDWKNKQSNNSNSELSSNNDISDSSPLNSSESEYESSLSSINEKLESSLTIKKILTFISVLPLSSFYLVLKLSYHIMKIIVYTLFDLVINFVNYWILNFPERFEEIIVNFFSNYIFRSISYISEKFIIPTFSYLFNVTKNYLNDIFCEENYDKAVYYIGRSAEFTYDKVIIPCSEKTKKFSINFFNGLWNFLKESTDKIYDWGQLLLNTLTLFTLDFFEDVQVAWSGIQWFGINIAQPAASFLEDVLLTLTIRPLAYAVAFSKVLLEKLVKAIYKLCIAFILVLPSLISMVSIYTYKTFNLASVKHTIHVWMCRWVYLPIWYVVYFLVNYGEKLVVEYIPTAYHAFLRFGSYVLSKLGKLLELGWTYLKIGSIYGFQYTDKFLKFLVEYIPYAHKRSMSLSKKVYHWLKENVFPYVDTLYYMFYEIPMNISKRLYIFLKIYVYSEDSFIGKNSRVVMRTSKHLGEVTFSHMIQIGQSMKTFTMNMLKVIMPHVLEVSKKIMNLSYDIMVKFFNVLKPICQKEIEVITYWTEKGFQQLSIAIKQFLKELKFKIDENTTLIYQAIVKENKKLHQSYESKKEFNKEFLKKKD</sequence>
<keyword evidence="2" id="KW-0812">Transmembrane</keyword>
<gene>
    <name evidence="3" type="ORF">BCR32DRAFT_294788</name>
</gene>
<reference evidence="3 4" key="2">
    <citation type="submission" date="2016-08" db="EMBL/GenBank/DDBJ databases">
        <title>Pervasive Adenine N6-methylation of Active Genes in Fungi.</title>
        <authorList>
            <consortium name="DOE Joint Genome Institute"/>
            <person name="Mondo S.J."/>
            <person name="Dannebaum R.O."/>
            <person name="Kuo R.C."/>
            <person name="Labutti K."/>
            <person name="Haridas S."/>
            <person name="Kuo A."/>
            <person name="Salamov A."/>
            <person name="Ahrendt S.R."/>
            <person name="Lipzen A."/>
            <person name="Sullivan W."/>
            <person name="Andreopoulos W.B."/>
            <person name="Clum A."/>
            <person name="Lindquist E."/>
            <person name="Daum C."/>
            <person name="Ramamoorthy G.K."/>
            <person name="Gryganskyi A."/>
            <person name="Culley D."/>
            <person name="Magnuson J.K."/>
            <person name="James T.Y."/>
            <person name="O'Malley M.A."/>
            <person name="Stajich J.E."/>
            <person name="Spatafora J.W."/>
            <person name="Visel A."/>
            <person name="Grigoriev I.V."/>
        </authorList>
    </citation>
    <scope>NUCLEOTIDE SEQUENCE [LARGE SCALE GENOMIC DNA]</scope>
    <source>
        <strain evidence="3 4">S4</strain>
    </source>
</reference>
<name>A0A1Y1WZR0_9FUNG</name>
<evidence type="ECO:0000256" key="1">
    <source>
        <dbReference type="SAM" id="MobiDB-lite"/>
    </source>
</evidence>
<evidence type="ECO:0000256" key="2">
    <source>
        <dbReference type="SAM" id="Phobius"/>
    </source>
</evidence>
<keyword evidence="2" id="KW-1133">Transmembrane helix</keyword>
<dbReference type="OrthoDB" id="10413553at2759"/>
<feature type="transmembrane region" description="Helical" evidence="2">
    <location>
        <begin position="333"/>
        <end position="357"/>
    </location>
</feature>
<dbReference type="Proteomes" id="UP000193944">
    <property type="component" value="Unassembled WGS sequence"/>
</dbReference>
<evidence type="ECO:0000313" key="3">
    <source>
        <dbReference type="EMBL" id="ORX78875.1"/>
    </source>
</evidence>
<accession>A0A1Y1WZR0</accession>
<keyword evidence="2" id="KW-0472">Membrane</keyword>
<feature type="transmembrane region" description="Helical" evidence="2">
    <location>
        <begin position="137"/>
        <end position="158"/>
    </location>
</feature>
<feature type="transmembrane region" description="Helical" evidence="2">
    <location>
        <begin position="40"/>
        <end position="60"/>
    </location>
</feature>
<organism evidence="3 4">
    <name type="scientific">Anaeromyces robustus</name>
    <dbReference type="NCBI Taxonomy" id="1754192"/>
    <lineage>
        <taxon>Eukaryota</taxon>
        <taxon>Fungi</taxon>
        <taxon>Fungi incertae sedis</taxon>
        <taxon>Chytridiomycota</taxon>
        <taxon>Chytridiomycota incertae sedis</taxon>
        <taxon>Neocallimastigomycetes</taxon>
        <taxon>Neocallimastigales</taxon>
        <taxon>Neocallimastigaceae</taxon>
        <taxon>Anaeromyces</taxon>
    </lineage>
</organism>
<feature type="transmembrane region" description="Helical" evidence="2">
    <location>
        <begin position="369"/>
        <end position="389"/>
    </location>
</feature>